<evidence type="ECO:0000313" key="12">
    <source>
        <dbReference type="EMBL" id="UNO48357.1"/>
    </source>
</evidence>
<dbReference type="FunFam" id="3.20.20.70:FF:000010">
    <property type="entry name" value="2-isopropylmalate synthase"/>
    <property type="match status" value="1"/>
</dbReference>
<evidence type="ECO:0000256" key="7">
    <source>
        <dbReference type="ARBA" id="ARBA00022679"/>
    </source>
</evidence>
<evidence type="ECO:0000313" key="13">
    <source>
        <dbReference type="Proteomes" id="UP000829401"/>
    </source>
</evidence>
<dbReference type="PROSITE" id="PS50991">
    <property type="entry name" value="PYR_CT"/>
    <property type="match status" value="1"/>
</dbReference>
<dbReference type="PANTHER" id="PTHR10277:SF9">
    <property type="entry name" value="2-ISOPROPYLMALATE SYNTHASE 1, CHLOROPLASTIC-RELATED"/>
    <property type="match status" value="1"/>
</dbReference>
<dbReference type="Pfam" id="PF22617">
    <property type="entry name" value="HCS_D2"/>
    <property type="match status" value="1"/>
</dbReference>
<dbReference type="KEGG" id="aaco:K1I37_17050"/>
<dbReference type="NCBIfam" id="NF002086">
    <property type="entry name" value="PRK00915.1-3"/>
    <property type="match status" value="1"/>
</dbReference>
<accession>T0BM55</accession>
<dbReference type="InterPro" id="IPR050073">
    <property type="entry name" value="2-IPM_HCS-like"/>
</dbReference>
<dbReference type="InterPro" id="IPR002034">
    <property type="entry name" value="AIPM/Hcit_synth_CS"/>
</dbReference>
<dbReference type="SMART" id="SM00917">
    <property type="entry name" value="LeuA_dimer"/>
    <property type="match status" value="1"/>
</dbReference>
<dbReference type="AlphaFoldDB" id="T0BM55"/>
<dbReference type="FunFam" id="3.30.160.270:FF:000003">
    <property type="entry name" value="2-isopropylmalate synthase"/>
    <property type="match status" value="1"/>
</dbReference>
<dbReference type="NCBIfam" id="TIGR00973">
    <property type="entry name" value="leuA_bact"/>
    <property type="match status" value="1"/>
</dbReference>
<dbReference type="Proteomes" id="UP000829401">
    <property type="component" value="Chromosome"/>
</dbReference>
<dbReference type="GO" id="GO:0005737">
    <property type="term" value="C:cytoplasm"/>
    <property type="evidence" value="ECO:0007669"/>
    <property type="project" value="UniProtKB-UniRule"/>
</dbReference>
<reference evidence="13" key="1">
    <citation type="journal article" date="2022" name="G3 (Bethesda)">
        <title>Unveiling the complete genome sequence of Alicyclobacillus acidoterrestris DSM 3922T, a taint-producing strain.</title>
        <authorList>
            <person name="Leonardo I.C."/>
            <person name="Barreto Crespo M.T."/>
            <person name="Gaspar F.B."/>
        </authorList>
    </citation>
    <scope>NUCLEOTIDE SEQUENCE [LARGE SCALE GENOMIC DNA]</scope>
    <source>
        <strain evidence="13">DSM 3922</strain>
    </source>
</reference>
<dbReference type="Pfam" id="PF00682">
    <property type="entry name" value="HMGL-like"/>
    <property type="match status" value="1"/>
</dbReference>
<dbReference type="EC" id="2.3.3.13" evidence="3 11"/>
<evidence type="ECO:0000256" key="8">
    <source>
        <dbReference type="ARBA" id="ARBA00022723"/>
    </source>
</evidence>
<dbReference type="Gene3D" id="3.20.20.70">
    <property type="entry name" value="Aldolase class I"/>
    <property type="match status" value="1"/>
</dbReference>
<dbReference type="InterPro" id="IPR000891">
    <property type="entry name" value="PYR_CT"/>
</dbReference>
<comment type="similarity">
    <text evidence="2 11">Belongs to the alpha-IPM synthase/homocitrate synthase family. LeuA type 1 subfamily.</text>
</comment>
<comment type="function">
    <text evidence="11">Catalyzes the condensation of the acetyl group of acetyl-CoA with 3-methyl-2-oxobutanoate (2-ketoisovalerate) to form 3-carboxy-3-hydroxy-4-methylpentanoate (2-isopropylmalate).</text>
</comment>
<feature type="binding site" evidence="11">
    <location>
        <position position="201"/>
    </location>
    <ligand>
        <name>Mn(2+)</name>
        <dbReference type="ChEBI" id="CHEBI:29035"/>
    </ligand>
</feature>
<keyword evidence="7 11" id="KW-0808">Transferase</keyword>
<keyword evidence="6 11" id="KW-0028">Amino-acid biosynthesis</keyword>
<dbReference type="EMBL" id="CP080467">
    <property type="protein sequence ID" value="UNO48357.1"/>
    <property type="molecule type" value="Genomic_DNA"/>
</dbReference>
<dbReference type="Gene3D" id="3.30.160.270">
    <property type="match status" value="1"/>
</dbReference>
<evidence type="ECO:0000256" key="9">
    <source>
        <dbReference type="ARBA" id="ARBA00023211"/>
    </source>
</evidence>
<organism evidence="12 13">
    <name type="scientific">Alicyclobacillus acidoterrestris (strain ATCC 49025 / DSM 3922 / CIP 106132 / NCIMB 13137 / GD3B)</name>
    <dbReference type="NCBI Taxonomy" id="1356854"/>
    <lineage>
        <taxon>Bacteria</taxon>
        <taxon>Bacillati</taxon>
        <taxon>Bacillota</taxon>
        <taxon>Bacilli</taxon>
        <taxon>Bacillales</taxon>
        <taxon>Alicyclobacillaceae</taxon>
        <taxon>Alicyclobacillus</taxon>
    </lineage>
</organism>
<dbReference type="SUPFAM" id="SSF51569">
    <property type="entry name" value="Aldolase"/>
    <property type="match status" value="1"/>
</dbReference>
<dbReference type="CDD" id="cd07940">
    <property type="entry name" value="DRE_TIM_IPMS"/>
    <property type="match status" value="1"/>
</dbReference>
<feature type="region of interest" description="Regulatory domain" evidence="11">
    <location>
        <begin position="389"/>
        <end position="514"/>
    </location>
</feature>
<evidence type="ECO:0000256" key="1">
    <source>
        <dbReference type="ARBA" id="ARBA00004689"/>
    </source>
</evidence>
<dbReference type="InterPro" id="IPR036230">
    <property type="entry name" value="LeuA_allosteric_dom_sf"/>
</dbReference>
<dbReference type="NCBIfam" id="NF002088">
    <property type="entry name" value="PRK00915.1-5"/>
    <property type="match status" value="1"/>
</dbReference>
<dbReference type="PANTHER" id="PTHR10277">
    <property type="entry name" value="HOMOCITRATE SYNTHASE-RELATED"/>
    <property type="match status" value="1"/>
</dbReference>
<comment type="cofactor">
    <cofactor evidence="11">
        <name>Mn(2+)</name>
        <dbReference type="ChEBI" id="CHEBI:29035"/>
    </cofactor>
</comment>
<dbReference type="RefSeq" id="WP_021296991.1">
    <property type="nucleotide sequence ID" value="NZ_AURB01000141.1"/>
</dbReference>
<comment type="catalytic activity">
    <reaction evidence="11">
        <text>3-methyl-2-oxobutanoate + acetyl-CoA + H2O = (2S)-2-isopropylmalate + CoA + H(+)</text>
        <dbReference type="Rhea" id="RHEA:21524"/>
        <dbReference type="ChEBI" id="CHEBI:1178"/>
        <dbReference type="ChEBI" id="CHEBI:11851"/>
        <dbReference type="ChEBI" id="CHEBI:15377"/>
        <dbReference type="ChEBI" id="CHEBI:15378"/>
        <dbReference type="ChEBI" id="CHEBI:57287"/>
        <dbReference type="ChEBI" id="CHEBI:57288"/>
        <dbReference type="EC" id="2.3.3.13"/>
    </reaction>
</comment>
<dbReference type="GO" id="GO:0003852">
    <property type="term" value="F:2-isopropylmalate synthase activity"/>
    <property type="evidence" value="ECO:0007669"/>
    <property type="project" value="UniProtKB-UniRule"/>
</dbReference>
<comment type="subunit">
    <text evidence="11">Homodimer.</text>
</comment>
<feature type="binding site" evidence="11">
    <location>
        <position position="13"/>
    </location>
    <ligand>
        <name>Mn(2+)</name>
        <dbReference type="ChEBI" id="CHEBI:29035"/>
    </ligand>
</feature>
<dbReference type="GO" id="GO:0003985">
    <property type="term" value="F:acetyl-CoA C-acetyltransferase activity"/>
    <property type="evidence" value="ECO:0007669"/>
    <property type="project" value="UniProtKB-UniRule"/>
</dbReference>
<accession>A0A9E6ZEN1</accession>
<feature type="binding site" evidence="11">
    <location>
        <position position="237"/>
    </location>
    <ligand>
        <name>Mn(2+)</name>
        <dbReference type="ChEBI" id="CHEBI:29035"/>
    </ligand>
</feature>
<dbReference type="PROSITE" id="PS00815">
    <property type="entry name" value="AIPM_HOMOCIT_SYNTH_1"/>
    <property type="match status" value="1"/>
</dbReference>
<dbReference type="GO" id="GO:0009098">
    <property type="term" value="P:L-leucine biosynthetic process"/>
    <property type="evidence" value="ECO:0007669"/>
    <property type="project" value="UniProtKB-UniRule"/>
</dbReference>
<proteinExistence type="inferred from homology"/>
<gene>
    <name evidence="11" type="primary">leuA</name>
    <name evidence="12" type="ORF">K1I37_17050</name>
</gene>
<evidence type="ECO:0000256" key="2">
    <source>
        <dbReference type="ARBA" id="ARBA00009396"/>
    </source>
</evidence>
<dbReference type="Gene3D" id="1.10.238.260">
    <property type="match status" value="1"/>
</dbReference>
<sequence length="514" mass="56082">MRKLDVFDTTLRDGEQSAGVNLHGSEKLEIALQLERFGVDIMEAGFPASSPGDFKSVQEIANRVKDCSVAGLARATKADIDSAWDALRHAAFPRLHVFIATSPIHMEHKLRKTPDQVVETAVDCVRYAASRFPVVQWSAEDATRSDWDFLVRIITQVIDAGAKVINLPDTVGYTTPSEYVQMFEYIRAHVPNLGDVKLSAHCHDDLGLAVANSLAAIQAGVDQIEGTINGIGERAGNAALEEILVALAIRKDTYGRETRAQLAETALTSKLVAKLTGMAVPANKAVVGNNAFAHESGIHQDGVLKNSLTYEIIRPEMVGLHSNRMVLGKHSGRHAFREKCEALNLQLSDAQFDRLFTEFKTLTETKKEITDDDILALVVQSSTEEHKYDLEFLHVSYGLNETTAAVGVRGPNQQVIREAATGNGSVEAIYNCLERVVEDPIQLVDYRIQSTTGGGDALAEVYVKVAYHDRVVTGRGVHSDVLSASAKAFLDAINRVLVKERIDDVQLTAASVEA</sequence>
<evidence type="ECO:0000256" key="6">
    <source>
        <dbReference type="ARBA" id="ARBA00022605"/>
    </source>
</evidence>
<dbReference type="GO" id="GO:0030145">
    <property type="term" value="F:manganese ion binding"/>
    <property type="evidence" value="ECO:0007669"/>
    <property type="project" value="UniProtKB-UniRule"/>
</dbReference>
<evidence type="ECO:0000256" key="5">
    <source>
        <dbReference type="ARBA" id="ARBA00022430"/>
    </source>
</evidence>
<name>T0BM55_ALIAG</name>
<dbReference type="eggNOG" id="COG0119">
    <property type="taxonomic scope" value="Bacteria"/>
</dbReference>
<keyword evidence="12" id="KW-0012">Acyltransferase</keyword>
<keyword evidence="9 11" id="KW-0464">Manganese</keyword>
<keyword evidence="5 11" id="KW-0432">Leucine biosynthesis</keyword>
<feature type="binding site" evidence="11">
    <location>
        <position position="203"/>
    </location>
    <ligand>
        <name>Mn(2+)</name>
        <dbReference type="ChEBI" id="CHEBI:29035"/>
    </ligand>
</feature>
<evidence type="ECO:0000256" key="10">
    <source>
        <dbReference type="ARBA" id="ARBA00023304"/>
    </source>
</evidence>
<dbReference type="InterPro" id="IPR013785">
    <property type="entry name" value="Aldolase_TIM"/>
</dbReference>
<keyword evidence="10 11" id="KW-0100">Branched-chain amino acid biosynthesis</keyword>
<evidence type="ECO:0000256" key="4">
    <source>
        <dbReference type="ARBA" id="ARBA00018198"/>
    </source>
</evidence>
<dbReference type="InterPro" id="IPR054691">
    <property type="entry name" value="LeuA/HCS_post-cat"/>
</dbReference>
<dbReference type="Pfam" id="PF08502">
    <property type="entry name" value="LeuA_dimer"/>
    <property type="match status" value="1"/>
</dbReference>
<keyword evidence="8 11" id="KW-0479">Metal-binding</keyword>
<protein>
    <recommendedName>
        <fullName evidence="4 11">2-isopropylmalate synthase</fullName>
        <ecNumber evidence="3 11">2.3.3.13</ecNumber>
    </recommendedName>
    <alternativeName>
        <fullName evidence="11">Alpha-IPM synthase</fullName>
    </alternativeName>
    <alternativeName>
        <fullName evidence="11">Alpha-isopropylmalate synthase</fullName>
    </alternativeName>
</protein>
<keyword evidence="13" id="KW-1185">Reference proteome</keyword>
<dbReference type="PROSITE" id="PS00816">
    <property type="entry name" value="AIPM_HOMOCIT_SYNTH_2"/>
    <property type="match status" value="1"/>
</dbReference>
<dbReference type="InterPro" id="IPR005671">
    <property type="entry name" value="LeuA_bact_synth"/>
</dbReference>
<evidence type="ECO:0000256" key="11">
    <source>
        <dbReference type="HAMAP-Rule" id="MF_01025"/>
    </source>
</evidence>
<dbReference type="FunFam" id="1.10.238.260:FF:000001">
    <property type="entry name" value="2-isopropylmalate synthase"/>
    <property type="match status" value="1"/>
</dbReference>
<comment type="pathway">
    <text evidence="1 11">Amino-acid biosynthesis; L-leucine biosynthesis; L-leucine from 3-methyl-2-oxobutanoate: step 1/4.</text>
</comment>
<dbReference type="InterPro" id="IPR013709">
    <property type="entry name" value="2-isopropylmalate_synth_dimer"/>
</dbReference>
<dbReference type="SUPFAM" id="SSF110921">
    <property type="entry name" value="2-isopropylmalate synthase LeuA, allosteric (dimerisation) domain"/>
    <property type="match status" value="1"/>
</dbReference>
<dbReference type="OrthoDB" id="9804858at2"/>
<dbReference type="HAMAP" id="MF_01025">
    <property type="entry name" value="LeuA_type1"/>
    <property type="match status" value="1"/>
</dbReference>
<evidence type="ECO:0000256" key="3">
    <source>
        <dbReference type="ARBA" id="ARBA00012973"/>
    </source>
</evidence>
<dbReference type="STRING" id="1356854.N007_09675"/>
<keyword evidence="11" id="KW-0963">Cytoplasm</keyword>